<sequence length="579" mass="65998">MQSRPYWAAFVFLRLQSIMENKPIARKLRLLSQLMELHEENPFKIKSIANAAFKVDKLPFPVLGKTFAELEKIEGIGKSTAGKITELLERGSMAELDEMLAKTPEGIVEMMGIKGIGPKKIATIWKELGIENIGELFYACNENRLVEAKGFGLKTQEEIRKVIEFNMASHGKFLYAKIEQEAKELLEQLKGVFPDALIEFAGEFRRCCEIINKLVLVLGSRDQEIAFNTLLNSDLLLDIATEKNHITGQIEHGLRVEIVCVEKRYFYHELFTQTGNDEHIKAVFEKITDTVDQPESENLIYTKAGLEFMQPELREGHTFIDRAANNTLPLLIVHADLKGTLHNHSTWSDGINTVEEMALYCRDELKLEYLGMCDHSKSAFYAKGLSIERVLQQQEEIDHLNKKLSGFHIFKGIESDILYDGSLDYPDEILKRFDFIVASVHSILKMDEEKATARLIKAIENPYTTILGHPTGRLLLSRKGYPIDYKKVIDACAANNVVIEINANPLRLDLDWRWHQYALEKGVWLSINPDAHRKEGFLDMYYGLLVARKGGLYKERCLNALSLHEIGKFFSQKTSVSRG</sequence>
<dbReference type="SUPFAM" id="SSF47781">
    <property type="entry name" value="RuvA domain 2-like"/>
    <property type="match status" value="1"/>
</dbReference>
<reference evidence="6 7" key="1">
    <citation type="submission" date="2017-08" db="EMBL/GenBank/DDBJ databases">
        <title>Complete genome sequence of Mucilaginibacter sp. strain BJC16-A31.</title>
        <authorList>
            <consortium name="Henan University of Science and Technology"/>
            <person name="You X."/>
        </authorList>
    </citation>
    <scope>NUCLEOTIDE SEQUENCE [LARGE SCALE GENOMIC DNA]</scope>
    <source>
        <strain evidence="6 7">BJC16-A31</strain>
    </source>
</reference>
<dbReference type="Gene3D" id="3.20.20.140">
    <property type="entry name" value="Metal-dependent hydrolases"/>
    <property type="match status" value="1"/>
</dbReference>
<dbReference type="InterPro" id="IPR043519">
    <property type="entry name" value="NT_sf"/>
</dbReference>
<dbReference type="GO" id="GO:0071978">
    <property type="term" value="P:bacterial-type flagellum-dependent swarming motility"/>
    <property type="evidence" value="ECO:0007669"/>
    <property type="project" value="TreeGrafter"/>
</dbReference>
<feature type="domain" description="Helix-hairpin-helix DNA-binding motif class 1" evidence="3">
    <location>
        <begin position="68"/>
        <end position="87"/>
    </location>
</feature>
<evidence type="ECO:0000256" key="2">
    <source>
        <dbReference type="ARBA" id="ARBA00022705"/>
    </source>
</evidence>
<dbReference type="PANTHER" id="PTHR36928">
    <property type="entry name" value="PHOSPHATASE YCDX-RELATED"/>
    <property type="match status" value="1"/>
</dbReference>
<keyword evidence="6" id="KW-0378">Hydrolase</keyword>
<dbReference type="InterPro" id="IPR002054">
    <property type="entry name" value="DNA-dir_DNA_pol_X"/>
</dbReference>
<feature type="domain" description="Helix-hairpin-helix DNA-binding motif class 1" evidence="3">
    <location>
        <begin position="108"/>
        <end position="127"/>
    </location>
</feature>
<dbReference type="Proteomes" id="UP000215002">
    <property type="component" value="Chromosome"/>
</dbReference>
<dbReference type="InterPro" id="IPR047967">
    <property type="entry name" value="PolX_PHP"/>
</dbReference>
<dbReference type="GO" id="GO:0004527">
    <property type="term" value="F:exonuclease activity"/>
    <property type="evidence" value="ECO:0007669"/>
    <property type="project" value="UniProtKB-KW"/>
</dbReference>
<dbReference type="SMART" id="SM00481">
    <property type="entry name" value="POLIIIAc"/>
    <property type="match status" value="1"/>
</dbReference>
<proteinExistence type="predicted"/>
<dbReference type="PANTHER" id="PTHR36928:SF1">
    <property type="entry name" value="PHOSPHATASE YCDX-RELATED"/>
    <property type="match status" value="1"/>
</dbReference>
<dbReference type="GO" id="GO:0042578">
    <property type="term" value="F:phosphoric ester hydrolase activity"/>
    <property type="evidence" value="ECO:0007669"/>
    <property type="project" value="TreeGrafter"/>
</dbReference>
<dbReference type="InterPro" id="IPR027421">
    <property type="entry name" value="DNA_pol_lamdba_lyase_dom_sf"/>
</dbReference>
<gene>
    <name evidence="6" type="ORF">MuYL_1890</name>
</gene>
<dbReference type="GO" id="GO:0005829">
    <property type="term" value="C:cytosol"/>
    <property type="evidence" value="ECO:0007669"/>
    <property type="project" value="TreeGrafter"/>
</dbReference>
<dbReference type="SUPFAM" id="SSF47802">
    <property type="entry name" value="DNA polymerase beta, N-terminal domain-like"/>
    <property type="match status" value="1"/>
</dbReference>
<dbReference type="InterPro" id="IPR016195">
    <property type="entry name" value="Pol/histidinol_Pase-like"/>
</dbReference>
<feature type="domain" description="Polymerase/histidinol phosphatase N-terminal" evidence="4">
    <location>
        <begin position="339"/>
        <end position="419"/>
    </location>
</feature>
<evidence type="ECO:0000313" key="6">
    <source>
        <dbReference type="EMBL" id="ASU33786.1"/>
    </source>
</evidence>
<dbReference type="GO" id="GO:0003677">
    <property type="term" value="F:DNA binding"/>
    <property type="evidence" value="ECO:0007669"/>
    <property type="project" value="InterPro"/>
</dbReference>
<keyword evidence="1" id="KW-0237">DNA synthesis</keyword>
<dbReference type="Pfam" id="PF14520">
    <property type="entry name" value="HHH_5"/>
    <property type="match status" value="1"/>
</dbReference>
<dbReference type="AlphaFoldDB" id="A0A223NVC7"/>
<evidence type="ECO:0000313" key="7">
    <source>
        <dbReference type="Proteomes" id="UP000215002"/>
    </source>
</evidence>
<protein>
    <submittedName>
        <fullName evidence="6">DNA polymerase/3'-5' exonuclease PolX</fullName>
    </submittedName>
</protein>
<feature type="domain" description="DNA-directed DNA polymerase X" evidence="5">
    <location>
        <begin position="19"/>
        <end position="315"/>
    </location>
</feature>
<dbReference type="GO" id="GO:0003887">
    <property type="term" value="F:DNA-directed DNA polymerase activity"/>
    <property type="evidence" value="ECO:0007669"/>
    <property type="project" value="InterPro"/>
</dbReference>
<dbReference type="GO" id="GO:0006281">
    <property type="term" value="P:DNA repair"/>
    <property type="evidence" value="ECO:0007669"/>
    <property type="project" value="InterPro"/>
</dbReference>
<keyword evidence="6" id="KW-0269">Exonuclease</keyword>
<dbReference type="InterPro" id="IPR003583">
    <property type="entry name" value="Hlx-hairpin-Hlx_DNA-bd_motif"/>
</dbReference>
<dbReference type="PIRSF" id="PIRSF005047">
    <property type="entry name" value="UCP005047_YshC"/>
    <property type="match status" value="1"/>
</dbReference>
<dbReference type="InterPro" id="IPR010996">
    <property type="entry name" value="HHH_MUS81"/>
</dbReference>
<dbReference type="CDD" id="cd07436">
    <property type="entry name" value="PHP_PolX"/>
    <property type="match status" value="1"/>
</dbReference>
<name>A0A223NVC7_9SPHI</name>
<dbReference type="SMART" id="SM00483">
    <property type="entry name" value="POLXc"/>
    <property type="match status" value="1"/>
</dbReference>
<evidence type="ECO:0000259" key="4">
    <source>
        <dbReference type="SMART" id="SM00481"/>
    </source>
</evidence>
<dbReference type="SUPFAM" id="SSF81301">
    <property type="entry name" value="Nucleotidyltransferase"/>
    <property type="match status" value="1"/>
</dbReference>
<dbReference type="SMART" id="SM00278">
    <property type="entry name" value="HhH1"/>
    <property type="match status" value="3"/>
</dbReference>
<dbReference type="Pfam" id="PF14716">
    <property type="entry name" value="HHH_8"/>
    <property type="match status" value="1"/>
</dbReference>
<dbReference type="EMBL" id="CP022743">
    <property type="protein sequence ID" value="ASU33786.1"/>
    <property type="molecule type" value="Genomic_DNA"/>
</dbReference>
<dbReference type="Gene3D" id="1.10.150.110">
    <property type="entry name" value="DNA polymerase beta, N-terminal domain-like"/>
    <property type="match status" value="1"/>
</dbReference>
<keyword evidence="7" id="KW-1185">Reference proteome</keyword>
<dbReference type="InterPro" id="IPR022311">
    <property type="entry name" value="PolX-like"/>
</dbReference>
<dbReference type="SUPFAM" id="SSF89550">
    <property type="entry name" value="PHP domain-like"/>
    <property type="match status" value="1"/>
</dbReference>
<organism evidence="6 7">
    <name type="scientific">Mucilaginibacter xinganensis</name>
    <dbReference type="NCBI Taxonomy" id="1234841"/>
    <lineage>
        <taxon>Bacteria</taxon>
        <taxon>Pseudomonadati</taxon>
        <taxon>Bacteroidota</taxon>
        <taxon>Sphingobacteriia</taxon>
        <taxon>Sphingobacteriales</taxon>
        <taxon>Sphingobacteriaceae</taxon>
        <taxon>Mucilaginibacter</taxon>
    </lineage>
</organism>
<keyword evidence="2" id="KW-0235">DNA replication</keyword>
<evidence type="ECO:0000259" key="5">
    <source>
        <dbReference type="SMART" id="SM00483"/>
    </source>
</evidence>
<evidence type="ECO:0000259" key="3">
    <source>
        <dbReference type="SMART" id="SM00278"/>
    </source>
</evidence>
<keyword evidence="6" id="KW-0540">Nuclease</keyword>
<dbReference type="Gene3D" id="3.30.460.10">
    <property type="entry name" value="Beta Polymerase, domain 2"/>
    <property type="match status" value="1"/>
</dbReference>
<dbReference type="GO" id="GO:0008270">
    <property type="term" value="F:zinc ion binding"/>
    <property type="evidence" value="ECO:0007669"/>
    <property type="project" value="TreeGrafter"/>
</dbReference>
<dbReference type="InterPro" id="IPR003141">
    <property type="entry name" value="Pol/His_phosphatase_N"/>
</dbReference>
<dbReference type="InterPro" id="IPR050243">
    <property type="entry name" value="PHP_phosphatase"/>
</dbReference>
<dbReference type="Gene3D" id="1.10.150.20">
    <property type="entry name" value="5' to 3' exonuclease, C-terminal subdomain"/>
    <property type="match status" value="1"/>
</dbReference>
<feature type="domain" description="Helix-hairpin-helix DNA-binding motif class 1" evidence="3">
    <location>
        <begin position="143"/>
        <end position="162"/>
    </location>
</feature>
<dbReference type="KEGG" id="muc:MuYL_1890"/>
<evidence type="ECO:0000256" key="1">
    <source>
        <dbReference type="ARBA" id="ARBA00022634"/>
    </source>
</evidence>
<dbReference type="InterPro" id="IPR010994">
    <property type="entry name" value="RuvA_2-like"/>
</dbReference>
<accession>A0A223NVC7</accession>